<dbReference type="OrthoDB" id="10477740at2759"/>
<proteinExistence type="predicted"/>
<dbReference type="SUPFAM" id="SSF75011">
    <property type="entry name" value="3-carboxy-cis,cis-mucoante lactonizing enzyme"/>
    <property type="match status" value="1"/>
</dbReference>
<dbReference type="KEGG" id="cvn:111126777"/>
<reference evidence="3" key="1">
    <citation type="submission" date="2025-08" db="UniProtKB">
        <authorList>
            <consortium name="RefSeq"/>
        </authorList>
    </citation>
    <scope>IDENTIFICATION</scope>
    <source>
        <tissue evidence="3">Whole sample</tissue>
    </source>
</reference>
<evidence type="ECO:0000313" key="2">
    <source>
        <dbReference type="Proteomes" id="UP000694844"/>
    </source>
</evidence>
<gene>
    <name evidence="3" type="primary">LOC111126777</name>
</gene>
<feature type="chain" id="PRO_5034358755" evidence="1">
    <location>
        <begin position="21"/>
        <end position="289"/>
    </location>
</feature>
<dbReference type="AlphaFoldDB" id="A0A8B8DHH0"/>
<name>A0A8B8DHH0_CRAVI</name>
<sequence>MLFLVLTLQFASLYLNGVTAATFAHKHLQAVTSPLITHASGLAASRIHEGVLYTHNDANNPQPYVFALNASTSALIATLRIFPSTNKDWEDIAVGPCGSKSCIYILDSQPHRHRVHSLYRVQEPDFLYSDQILLNASKLDFTFQNLEDTPSDTVMVDPRGDAWVISTREGRIGRVRRDLWGHTTNAIDIDTHRRVRIPHVHNDHSSIMAGDMSPDGTQIILLIPNYVLIWDVHIKYNYAGALSETSAQVVHWGTYNRQMEGICWDNHGENFYINQEGQNKYLIYFVRHH</sequence>
<accession>A0A8B8DHH0</accession>
<evidence type="ECO:0000256" key="1">
    <source>
        <dbReference type="SAM" id="SignalP"/>
    </source>
</evidence>
<protein>
    <submittedName>
        <fullName evidence="3">Uncharacterized protein LOC111126777</fullName>
    </submittedName>
</protein>
<dbReference type="RefSeq" id="XP_022327343.1">
    <property type="nucleotide sequence ID" value="XM_022471635.1"/>
</dbReference>
<evidence type="ECO:0000313" key="3">
    <source>
        <dbReference type="RefSeq" id="XP_022327343.1"/>
    </source>
</evidence>
<dbReference type="Proteomes" id="UP000694844">
    <property type="component" value="Chromosome 3"/>
</dbReference>
<feature type="signal peptide" evidence="1">
    <location>
        <begin position="1"/>
        <end position="20"/>
    </location>
</feature>
<organism evidence="2 3">
    <name type="scientific">Crassostrea virginica</name>
    <name type="common">Eastern oyster</name>
    <dbReference type="NCBI Taxonomy" id="6565"/>
    <lineage>
        <taxon>Eukaryota</taxon>
        <taxon>Metazoa</taxon>
        <taxon>Spiralia</taxon>
        <taxon>Lophotrochozoa</taxon>
        <taxon>Mollusca</taxon>
        <taxon>Bivalvia</taxon>
        <taxon>Autobranchia</taxon>
        <taxon>Pteriomorphia</taxon>
        <taxon>Ostreida</taxon>
        <taxon>Ostreoidea</taxon>
        <taxon>Ostreidae</taxon>
        <taxon>Crassostrea</taxon>
    </lineage>
</organism>
<dbReference type="GeneID" id="111126777"/>
<keyword evidence="2" id="KW-1185">Reference proteome</keyword>
<keyword evidence="1" id="KW-0732">Signal</keyword>